<feature type="compositionally biased region" description="Low complexity" evidence="1">
    <location>
        <begin position="132"/>
        <end position="149"/>
    </location>
</feature>
<proteinExistence type="predicted"/>
<protein>
    <submittedName>
        <fullName evidence="2">Uncharacterized protein</fullName>
    </submittedName>
</protein>
<name>A1BM33_9GAMA</name>
<dbReference type="EMBL" id="DQ198083">
    <property type="protein sequence ID" value="ABB22262.1"/>
    <property type="molecule type" value="Genomic_DNA"/>
</dbReference>
<feature type="compositionally biased region" description="Low complexity" evidence="1">
    <location>
        <begin position="194"/>
        <end position="212"/>
    </location>
</feature>
<evidence type="ECO:0000256" key="1">
    <source>
        <dbReference type="SAM" id="MobiDB-lite"/>
    </source>
</evidence>
<feature type="region of interest" description="Disordered" evidence="1">
    <location>
        <begin position="194"/>
        <end position="229"/>
    </location>
</feature>
<feature type="compositionally biased region" description="Polar residues" evidence="1">
    <location>
        <begin position="116"/>
        <end position="131"/>
    </location>
</feature>
<feature type="region of interest" description="Disordered" evidence="1">
    <location>
        <begin position="89"/>
        <end position="169"/>
    </location>
</feature>
<organism evidence="2 3">
    <name type="scientific">Ovine gammaherpesvirus 2</name>
    <dbReference type="NCBI Taxonomy" id="10398"/>
    <lineage>
        <taxon>Viruses</taxon>
        <taxon>Duplodnaviria</taxon>
        <taxon>Heunggongvirae</taxon>
        <taxon>Peploviricota</taxon>
        <taxon>Herviviricetes</taxon>
        <taxon>Herpesvirales</taxon>
        <taxon>Orthoherpesviridae</taxon>
        <taxon>Gammaherpesvirinae</taxon>
        <taxon>Macavirus</taxon>
        <taxon>Macavirus ovinegamma2</taxon>
    </lineage>
</organism>
<sequence length="261" mass="28272">MAMFLKPKGALEDDRMLPLEGAPRRKRTTFFTFPAFKNMKQLTHSGNISMSQLKREMLDVEEVFYPEALNGPPAIVQGKSYKTLKVLSDSDWSSGSDSSMEDDSPRSPPEQKHCQKTCQPPANGRSQGVKRSSSTDTASSPGSASGSESSSDEEVPPAKRAAPDRYSAPICKRQCGLEEPVTIGKQEEIVLSISSSSCGSTTSTDSFDFVSTENTTTSDGKSGLGPKEMQSLDLNAPAYHDHIMPETPPIKGGAGYPWPWK</sequence>
<feature type="compositionally biased region" description="Basic and acidic residues" evidence="1">
    <location>
        <begin position="103"/>
        <end position="113"/>
    </location>
</feature>
<evidence type="ECO:0000313" key="3">
    <source>
        <dbReference type="Proteomes" id="UP000152762"/>
    </source>
</evidence>
<dbReference type="Proteomes" id="UP000152762">
    <property type="component" value="Segment"/>
</dbReference>
<gene>
    <name evidence="2" type="ORF">OvHV-2gp42</name>
</gene>
<accession>A1BM33</accession>
<feature type="compositionally biased region" description="Low complexity" evidence="1">
    <location>
        <begin position="89"/>
        <end position="98"/>
    </location>
</feature>
<reference evidence="2 3" key="1">
    <citation type="journal article" date="2007" name="J. Gen. Virol.">
        <title>Comparison of ovine herpesvirus 2 genomes isolated from domestic sheep (Ovis aries) and a clinically affected cow (Bos bovis).</title>
        <authorList>
            <person name="Taus N.S."/>
            <person name="Herndon D.R."/>
            <person name="Traul D.L."/>
            <person name="Stewart J.P."/>
            <person name="Ackermann M."/>
            <person name="Li H."/>
            <person name="Knowles D.P."/>
            <person name="Lewis G.S."/>
            <person name="Brayton K.A."/>
        </authorList>
    </citation>
    <scope>NUCLEOTIDE SEQUENCE [LARGE SCALE GENOMIC DNA]</scope>
</reference>
<evidence type="ECO:0000313" key="2">
    <source>
        <dbReference type="EMBL" id="ABB22262.1"/>
    </source>
</evidence>